<dbReference type="GeneID" id="84221498"/>
<reference evidence="2 3" key="2">
    <citation type="submission" date="2015-09" db="EMBL/GenBank/DDBJ databases">
        <title>Heavy metals and arsenic resistance mechanisms in polyextremophilic archaea of the family Ferroplasmaceae.</title>
        <authorList>
            <person name="Bulaev A.G."/>
            <person name="Kanygina A.V."/>
        </authorList>
    </citation>
    <scope>NUCLEOTIDE SEQUENCE [LARGE SCALE GENOMIC DNA]</scope>
    <source>
        <strain evidence="2 3">VT</strain>
    </source>
</reference>
<proteinExistence type="predicted"/>
<gene>
    <name evidence="2" type="ORF">AOG54_04330</name>
    <name evidence="1" type="ORF">SE19_05985</name>
</gene>
<dbReference type="RefSeq" id="WP_048102565.1">
    <property type="nucleotide sequence ID" value="NZ_JBBYJF010000022.1"/>
</dbReference>
<evidence type="ECO:0000313" key="4">
    <source>
        <dbReference type="Proteomes" id="UP000050515"/>
    </source>
</evidence>
<dbReference type="PATRIC" id="fig|507754.4.peg.1702"/>
<dbReference type="Proteomes" id="UP000050515">
    <property type="component" value="Unassembled WGS sequence"/>
</dbReference>
<accession>A0A0N8VKT5</accession>
<name>A0A0N8VKT5_9ARCH</name>
<protein>
    <submittedName>
        <fullName evidence="2">Uncharacterized protein</fullName>
    </submittedName>
</protein>
<organism evidence="2 3">
    <name type="scientific">Acidiplasma aeolicum</name>
    <dbReference type="NCBI Taxonomy" id="507754"/>
    <lineage>
        <taxon>Archaea</taxon>
        <taxon>Methanobacteriati</taxon>
        <taxon>Thermoplasmatota</taxon>
        <taxon>Thermoplasmata</taxon>
        <taxon>Thermoplasmatales</taxon>
        <taxon>Ferroplasmaceae</taxon>
        <taxon>Acidiplasma</taxon>
    </lineage>
</organism>
<reference evidence="1 4" key="1">
    <citation type="submission" date="2015-09" db="EMBL/GenBank/DDBJ databases">
        <title>Draft genome sequence of Acidiplasma aeolicum DSM 18409.</title>
        <authorList>
            <person name="Hemp J."/>
        </authorList>
    </citation>
    <scope>NUCLEOTIDE SEQUENCE [LARGE SCALE GENOMIC DNA]</scope>
    <source>
        <strain evidence="1 4">V</strain>
    </source>
</reference>
<dbReference type="AlphaFoldDB" id="A0A0N8VKT5"/>
<evidence type="ECO:0000313" key="1">
    <source>
        <dbReference type="EMBL" id="KPV46330.1"/>
    </source>
</evidence>
<dbReference type="EMBL" id="LJCQ01000263">
    <property type="protein sequence ID" value="KPV46330.1"/>
    <property type="molecule type" value="Genomic_DNA"/>
</dbReference>
<sequence length="199" mass="23261">MINNFDNKKLEDKKMYKLILEEINGDEKSITGIQKSLEQKGINMHRLVLTGYLDAMVELGILKEKEIKPARIFSFLDDSQDIYSIVGDVARSMDSEKSGLYSLYLLNYLFERPIFMREIEKCNVSQINKNDYNTVNPPLRSDYIRKLEMTGVKIPQSNLMIEPVNKDIYTISRLLREIVYSQFDLKKYNVANNNQRTLD</sequence>
<comment type="caution">
    <text evidence="2">The sequence shown here is derived from an EMBL/GenBank/DDBJ whole genome shotgun (WGS) entry which is preliminary data.</text>
</comment>
<evidence type="ECO:0000313" key="3">
    <source>
        <dbReference type="Proteomes" id="UP000050320"/>
    </source>
</evidence>
<dbReference type="OrthoDB" id="52988at2157"/>
<keyword evidence="3" id="KW-1185">Reference proteome</keyword>
<dbReference type="Proteomes" id="UP000050320">
    <property type="component" value="Unassembled WGS sequence"/>
</dbReference>
<dbReference type="EMBL" id="LKBG01000230">
    <property type="protein sequence ID" value="KQB34620.1"/>
    <property type="molecule type" value="Genomic_DNA"/>
</dbReference>
<evidence type="ECO:0000313" key="2">
    <source>
        <dbReference type="EMBL" id="KQB34620.1"/>
    </source>
</evidence>